<keyword evidence="1" id="KW-0732">Signal</keyword>
<evidence type="ECO:0000313" key="2">
    <source>
        <dbReference type="EMBL" id="STO09117.1"/>
    </source>
</evidence>
<protein>
    <submittedName>
        <fullName evidence="2">Uncharacterized protein</fullName>
    </submittedName>
</protein>
<dbReference type="Proteomes" id="UP000254060">
    <property type="component" value="Unassembled WGS sequence"/>
</dbReference>
<accession>A0A377FWC5</accession>
<dbReference type="OrthoDB" id="1798228at2"/>
<name>A0A377FWC5_9BACL</name>
<organism evidence="2 3">
    <name type="scientific">Exiguobacterium aurantiacum</name>
    <dbReference type="NCBI Taxonomy" id="33987"/>
    <lineage>
        <taxon>Bacteria</taxon>
        <taxon>Bacillati</taxon>
        <taxon>Bacillota</taxon>
        <taxon>Bacilli</taxon>
        <taxon>Bacillales</taxon>
        <taxon>Bacillales Family XII. Incertae Sedis</taxon>
        <taxon>Exiguobacterium</taxon>
    </lineage>
</organism>
<proteinExistence type="predicted"/>
<sequence length="101" mass="11150">MKKRLISISVTCLVLLALHATPHAALRTYVCLIGHPIAALTSPIVEDDARNELERDAFEERGGKIYTLTEPPVERATQGRLESYFVRKVGPLYLAEHHGGG</sequence>
<feature type="signal peptide" evidence="1">
    <location>
        <begin position="1"/>
        <end position="24"/>
    </location>
</feature>
<dbReference type="EMBL" id="UGGP01000001">
    <property type="protein sequence ID" value="STO09117.1"/>
    <property type="molecule type" value="Genomic_DNA"/>
</dbReference>
<feature type="chain" id="PRO_5017045607" evidence="1">
    <location>
        <begin position="25"/>
        <end position="101"/>
    </location>
</feature>
<reference evidence="2 3" key="1">
    <citation type="submission" date="2018-06" db="EMBL/GenBank/DDBJ databases">
        <authorList>
            <consortium name="Pathogen Informatics"/>
            <person name="Doyle S."/>
        </authorList>
    </citation>
    <scope>NUCLEOTIDE SEQUENCE [LARGE SCALE GENOMIC DNA]</scope>
    <source>
        <strain evidence="2 3">NCTC13163</strain>
    </source>
</reference>
<dbReference type="AlphaFoldDB" id="A0A377FWC5"/>
<gene>
    <name evidence="2" type="ORF">NCTC13163_02516</name>
</gene>
<dbReference type="RefSeq" id="WP_029336009.1">
    <property type="nucleotide sequence ID" value="NZ_UGGP01000001.1"/>
</dbReference>
<evidence type="ECO:0000313" key="3">
    <source>
        <dbReference type="Proteomes" id="UP000254060"/>
    </source>
</evidence>
<evidence type="ECO:0000256" key="1">
    <source>
        <dbReference type="SAM" id="SignalP"/>
    </source>
</evidence>